<evidence type="ECO:0000256" key="1">
    <source>
        <dbReference type="SAM" id="MobiDB-lite"/>
    </source>
</evidence>
<comment type="caution">
    <text evidence="2">The sequence shown here is derived from an EMBL/GenBank/DDBJ whole genome shotgun (WGS) entry which is preliminary data.</text>
</comment>
<accession>A0AAD9D592</accession>
<feature type="compositionally biased region" description="Basic residues" evidence="1">
    <location>
        <begin position="92"/>
        <end position="101"/>
    </location>
</feature>
<dbReference type="EMBL" id="JATAAI010000038">
    <property type="protein sequence ID" value="KAK1734576.1"/>
    <property type="molecule type" value="Genomic_DNA"/>
</dbReference>
<protein>
    <submittedName>
        <fullName evidence="2">Uncharacterized protein</fullName>
    </submittedName>
</protein>
<reference evidence="2" key="1">
    <citation type="submission" date="2023-06" db="EMBL/GenBank/DDBJ databases">
        <title>Survivors Of The Sea: Transcriptome response of Skeletonema marinoi to long-term dormancy.</title>
        <authorList>
            <person name="Pinder M.I.M."/>
            <person name="Kourtchenko O."/>
            <person name="Robertson E.K."/>
            <person name="Larsson T."/>
            <person name="Maumus F."/>
            <person name="Osuna-Cruz C.M."/>
            <person name="Vancaester E."/>
            <person name="Stenow R."/>
            <person name="Vandepoele K."/>
            <person name="Ploug H."/>
            <person name="Bruchert V."/>
            <person name="Godhe A."/>
            <person name="Topel M."/>
        </authorList>
    </citation>
    <scope>NUCLEOTIDE SEQUENCE</scope>
    <source>
        <strain evidence="2">R05AC</strain>
    </source>
</reference>
<feature type="region of interest" description="Disordered" evidence="1">
    <location>
        <begin position="78"/>
        <end position="108"/>
    </location>
</feature>
<sequence length="108" mass="12075">MEIIFHLEEAAIGGHAIARHYLALREKWYDRFDKAVKHFIIAANLGYDGSLKELKGCYAEGKAIQQRRFCLGSSCTPGCRGCNKKSTEGSRRKSRGSRRSSVRGILGK</sequence>
<dbReference type="AlphaFoldDB" id="A0AAD9D592"/>
<evidence type="ECO:0000313" key="4">
    <source>
        <dbReference type="Proteomes" id="UP001224775"/>
    </source>
</evidence>
<evidence type="ECO:0000313" key="2">
    <source>
        <dbReference type="EMBL" id="KAK1734576.1"/>
    </source>
</evidence>
<gene>
    <name evidence="2" type="ORF">QTG54_014824</name>
    <name evidence="3" type="ORF">QTG54_014826</name>
</gene>
<dbReference type="EMBL" id="JATAAI010000038">
    <property type="protein sequence ID" value="KAK1734578.1"/>
    <property type="molecule type" value="Genomic_DNA"/>
</dbReference>
<dbReference type="SUPFAM" id="SSF81901">
    <property type="entry name" value="HCP-like"/>
    <property type="match status" value="1"/>
</dbReference>
<evidence type="ECO:0000313" key="3">
    <source>
        <dbReference type="EMBL" id="KAK1734578.1"/>
    </source>
</evidence>
<dbReference type="Proteomes" id="UP001224775">
    <property type="component" value="Unassembled WGS sequence"/>
</dbReference>
<name>A0AAD9D592_9STRA</name>
<keyword evidence="4" id="KW-1185">Reference proteome</keyword>
<proteinExistence type="predicted"/>
<organism evidence="2 4">
    <name type="scientific">Skeletonema marinoi</name>
    <dbReference type="NCBI Taxonomy" id="267567"/>
    <lineage>
        <taxon>Eukaryota</taxon>
        <taxon>Sar</taxon>
        <taxon>Stramenopiles</taxon>
        <taxon>Ochrophyta</taxon>
        <taxon>Bacillariophyta</taxon>
        <taxon>Coscinodiscophyceae</taxon>
        <taxon>Thalassiosirophycidae</taxon>
        <taxon>Thalassiosirales</taxon>
        <taxon>Skeletonemataceae</taxon>
        <taxon>Skeletonema</taxon>
        <taxon>Skeletonema marinoi-dohrnii complex</taxon>
    </lineage>
</organism>